<reference evidence="2" key="1">
    <citation type="submission" date="2022-11" db="EMBL/GenBank/DDBJ databases">
        <title>Dyadobacter pollutisoli sp. nov., isolated from plastic dumped soil.</title>
        <authorList>
            <person name="Kim J.M."/>
            <person name="Kim K.R."/>
            <person name="Lee J.K."/>
            <person name="Hao L."/>
            <person name="Jeon C.O."/>
        </authorList>
    </citation>
    <scope>NUCLEOTIDE SEQUENCE</scope>
    <source>
        <strain evidence="2">U1</strain>
    </source>
</reference>
<organism evidence="2 3">
    <name type="scientific">Dyadobacter pollutisoli</name>
    <dbReference type="NCBI Taxonomy" id="2910158"/>
    <lineage>
        <taxon>Bacteria</taxon>
        <taxon>Pseudomonadati</taxon>
        <taxon>Bacteroidota</taxon>
        <taxon>Cytophagia</taxon>
        <taxon>Cytophagales</taxon>
        <taxon>Spirosomataceae</taxon>
        <taxon>Dyadobacter</taxon>
    </lineage>
</organism>
<dbReference type="EMBL" id="CP112998">
    <property type="protein sequence ID" value="WAC13057.1"/>
    <property type="molecule type" value="Genomic_DNA"/>
</dbReference>
<proteinExistence type="predicted"/>
<accession>A0A9E8NDM0</accession>
<keyword evidence="1" id="KW-0812">Transmembrane</keyword>
<feature type="transmembrane region" description="Helical" evidence="1">
    <location>
        <begin position="42"/>
        <end position="61"/>
    </location>
</feature>
<keyword evidence="1" id="KW-1133">Transmembrane helix</keyword>
<gene>
    <name evidence="2" type="ORF">ON006_03645</name>
</gene>
<dbReference type="RefSeq" id="WP_244823948.1">
    <property type="nucleotide sequence ID" value="NZ_CP112998.1"/>
</dbReference>
<feature type="transmembrane region" description="Helical" evidence="1">
    <location>
        <begin position="73"/>
        <end position="90"/>
    </location>
</feature>
<name>A0A9E8NDM0_9BACT</name>
<dbReference type="AlphaFoldDB" id="A0A9E8NDM0"/>
<evidence type="ECO:0000256" key="1">
    <source>
        <dbReference type="SAM" id="Phobius"/>
    </source>
</evidence>
<evidence type="ECO:0000313" key="3">
    <source>
        <dbReference type="Proteomes" id="UP001164653"/>
    </source>
</evidence>
<evidence type="ECO:0000313" key="2">
    <source>
        <dbReference type="EMBL" id="WAC13057.1"/>
    </source>
</evidence>
<feature type="transmembrane region" description="Helical" evidence="1">
    <location>
        <begin position="12"/>
        <end position="30"/>
    </location>
</feature>
<dbReference type="Proteomes" id="UP001164653">
    <property type="component" value="Chromosome"/>
</dbReference>
<sequence>MDQAQKKELSQDWWRFMIIGSFLYSVFYTVAEKIVAVERLPFRYFFLSGVLAFSLEAALYFSIRNRTGLRKTAVVWRIGFIWLGVCLFVGR</sequence>
<keyword evidence="3" id="KW-1185">Reference proteome</keyword>
<keyword evidence="1" id="KW-0472">Membrane</keyword>
<dbReference type="KEGG" id="dpf:ON006_03645"/>
<protein>
    <submittedName>
        <fullName evidence="2">Uncharacterized protein</fullName>
    </submittedName>
</protein>